<proteinExistence type="predicted"/>
<reference evidence="4" key="1">
    <citation type="submission" date="2017-03" db="EMBL/GenBank/DDBJ databases">
        <title>Genomes of endolithic fungi from Antarctica.</title>
        <authorList>
            <person name="Coleine C."/>
            <person name="Masonjones S."/>
            <person name="Stajich J.E."/>
        </authorList>
    </citation>
    <scope>NUCLEOTIDE SEQUENCE [LARGE SCALE GENOMIC DNA]</scope>
    <source>
        <strain evidence="4">CCFEE 5527</strain>
    </source>
</reference>
<feature type="region of interest" description="Disordered" evidence="1">
    <location>
        <begin position="229"/>
        <end position="287"/>
    </location>
</feature>
<keyword evidence="4" id="KW-1185">Reference proteome</keyword>
<dbReference type="PANTHER" id="PTHR47843:SF2">
    <property type="entry name" value="BTB DOMAIN-CONTAINING PROTEIN"/>
    <property type="match status" value="1"/>
</dbReference>
<dbReference type="CDD" id="cd18186">
    <property type="entry name" value="BTB_POZ_ZBTB_KLHL-like"/>
    <property type="match status" value="1"/>
</dbReference>
<dbReference type="Gene3D" id="3.30.710.10">
    <property type="entry name" value="Potassium Channel Kv1.1, Chain A"/>
    <property type="match status" value="2"/>
</dbReference>
<dbReference type="PANTHER" id="PTHR47843">
    <property type="entry name" value="BTB DOMAIN-CONTAINING PROTEIN-RELATED"/>
    <property type="match status" value="1"/>
</dbReference>
<feature type="compositionally biased region" description="Pro residues" evidence="1">
    <location>
        <begin position="767"/>
        <end position="777"/>
    </location>
</feature>
<feature type="region of interest" description="Disordered" evidence="1">
    <location>
        <begin position="534"/>
        <end position="590"/>
    </location>
</feature>
<evidence type="ECO:0000256" key="1">
    <source>
        <dbReference type="SAM" id="MobiDB-lite"/>
    </source>
</evidence>
<dbReference type="Proteomes" id="UP000192596">
    <property type="component" value="Unassembled WGS sequence"/>
</dbReference>
<evidence type="ECO:0000259" key="2">
    <source>
        <dbReference type="PROSITE" id="PS50097"/>
    </source>
</evidence>
<dbReference type="EMBL" id="NAJO01000034">
    <property type="protein sequence ID" value="OQO00704.1"/>
    <property type="molecule type" value="Genomic_DNA"/>
</dbReference>
<feature type="region of interest" description="Disordered" evidence="1">
    <location>
        <begin position="833"/>
        <end position="856"/>
    </location>
</feature>
<dbReference type="OrthoDB" id="1022638at2759"/>
<dbReference type="PROSITE" id="PS50097">
    <property type="entry name" value="BTB"/>
    <property type="match status" value="1"/>
</dbReference>
<feature type="region of interest" description="Disordered" evidence="1">
    <location>
        <begin position="753"/>
        <end position="778"/>
    </location>
</feature>
<dbReference type="STRING" id="1507870.A0A1V8SNR6"/>
<dbReference type="SUPFAM" id="SSF54695">
    <property type="entry name" value="POZ domain"/>
    <property type="match status" value="2"/>
</dbReference>
<dbReference type="InterPro" id="IPR000210">
    <property type="entry name" value="BTB/POZ_dom"/>
</dbReference>
<protein>
    <recommendedName>
        <fullName evidence="2">BTB domain-containing protein</fullName>
    </recommendedName>
</protein>
<evidence type="ECO:0000313" key="3">
    <source>
        <dbReference type="EMBL" id="OQO00704.1"/>
    </source>
</evidence>
<evidence type="ECO:0000313" key="4">
    <source>
        <dbReference type="Proteomes" id="UP000192596"/>
    </source>
</evidence>
<dbReference type="InterPro" id="IPR011333">
    <property type="entry name" value="SKP1/BTB/POZ_sf"/>
</dbReference>
<dbReference type="AlphaFoldDB" id="A0A1V8SNR6"/>
<sequence length="907" mass="101638">MDISNELNASRCLSQEKVDVNPLKRKWIEVDYGDLLEVKVGKPSAPRLFKVHRDVIYKKSRFFAAAATENWIEGQQKIVKLPDVDGEIFATYLHWVYSDKIVLPEVPGTGREVYPAHIGLYLLADRLDDISARNAVMDILFGLWQRNLPRLRDIQAIYNGTLTSSKLRTLLVEMFSRFVDPTWLIKCDNKLPSDFLASLTVRALCERTKAETHGLQQLKCSFQEESEASMTRIRRDQSQPQINITPSRLQKADTGGSSPAHDPPTPDYDPSTPAYSPPSSISVRDTPKCLKRKRNECDYGKILEGGEIQTQNTSTRPNGDELPAKRRRLLSNYPEAINVRVGIEPNTHTFGVGKEVISQKSRFFATSCSGRWAEGQTSLVKLPEEDPEMFATYLKWIHDDVLILKTTSFASDEDKRLRRYELLNWYAFADRTDDKKLRNHIVSRLAGVTEMKAAIKDSDFVAAVYGQTSASASPLRKMLVDHFTAYGRSIDLREKEYPASSGSGRWTPLSSQINTSVSATIIAAMSDPKSRIQFAKPTQKLQSTPDDEPRPGPIRRRSSIAYHFVKDLIKPKQEEPSTPRPRRRSSAALQRLRDLVIPSKENLADDRPRLRRRSTDALKDLRDRLTPTRETFALGRKSKDERRGFEHVKPGVLVQRFGQDGAVSKEATPLEMQTLVVTLPGPLDLDSGGVAKPSTQPEIKPEVPSKPRKAYKVSKFTEVFEGDPGFVPRPITPPFIHTPLPLTAEPIPAPAVKPIPAAPAESVPATPAEPTPAPPAEVPAAVPSQVVHRMPFLDDPSEPESRIDQSFFGIGEWPPHLIEDWTTGNKILIPHSGRAEEHRLDRRDPPETNPKAEKGVTMRLGVTGEDDPRRWEATETFFEEPQAYTADVVAEPKGKAKWGDAEPHEGT</sequence>
<organism evidence="3 4">
    <name type="scientific">Cryoendolithus antarcticus</name>
    <dbReference type="NCBI Taxonomy" id="1507870"/>
    <lineage>
        <taxon>Eukaryota</taxon>
        <taxon>Fungi</taxon>
        <taxon>Dikarya</taxon>
        <taxon>Ascomycota</taxon>
        <taxon>Pezizomycotina</taxon>
        <taxon>Dothideomycetes</taxon>
        <taxon>Dothideomycetidae</taxon>
        <taxon>Cladosporiales</taxon>
        <taxon>Cladosporiaceae</taxon>
        <taxon>Cryoendolithus</taxon>
    </lineage>
</organism>
<feature type="compositionally biased region" description="Basic and acidic residues" evidence="1">
    <location>
        <begin position="564"/>
        <end position="577"/>
    </location>
</feature>
<gene>
    <name evidence="3" type="ORF">B0A48_13194</name>
</gene>
<comment type="caution">
    <text evidence="3">The sequence shown here is derived from an EMBL/GenBank/DDBJ whole genome shotgun (WGS) entry which is preliminary data.</text>
</comment>
<feature type="domain" description="BTB" evidence="2">
    <location>
        <begin position="34"/>
        <end position="105"/>
    </location>
</feature>
<feature type="compositionally biased region" description="Polar residues" evidence="1">
    <location>
        <begin position="238"/>
        <end position="248"/>
    </location>
</feature>
<accession>A0A1V8SNR6</accession>
<dbReference type="InParanoid" id="A0A1V8SNR6"/>
<name>A0A1V8SNR6_9PEZI</name>